<evidence type="ECO:0000256" key="3">
    <source>
        <dbReference type="ARBA" id="ARBA00019010"/>
    </source>
</evidence>
<comment type="similarity">
    <text evidence="2">Belongs to the TsaE family.</text>
</comment>
<dbReference type="EMBL" id="LCKQ01000018">
    <property type="protein sequence ID" value="KKU03547.1"/>
    <property type="molecule type" value="Genomic_DNA"/>
</dbReference>
<evidence type="ECO:0000256" key="1">
    <source>
        <dbReference type="ARBA" id="ARBA00004496"/>
    </source>
</evidence>
<keyword evidence="6" id="KW-0479">Metal-binding</keyword>
<keyword evidence="5" id="KW-0819">tRNA processing</keyword>
<dbReference type="Pfam" id="PF02367">
    <property type="entry name" value="TsaE"/>
    <property type="match status" value="1"/>
</dbReference>
<comment type="caution">
    <text evidence="11">The sequence shown here is derived from an EMBL/GenBank/DDBJ whole genome shotgun (WGS) entry which is preliminary data.</text>
</comment>
<dbReference type="GO" id="GO:0005737">
    <property type="term" value="C:cytoplasm"/>
    <property type="evidence" value="ECO:0007669"/>
    <property type="project" value="UniProtKB-SubCell"/>
</dbReference>
<gene>
    <name evidence="11" type="ORF">UX03_C0018G0005</name>
</gene>
<reference evidence="11 12" key="1">
    <citation type="journal article" date="2015" name="Nature">
        <title>rRNA introns, odd ribosomes, and small enigmatic genomes across a large radiation of phyla.</title>
        <authorList>
            <person name="Brown C.T."/>
            <person name="Hug L.A."/>
            <person name="Thomas B.C."/>
            <person name="Sharon I."/>
            <person name="Castelle C.J."/>
            <person name="Singh A."/>
            <person name="Wilkins M.J."/>
            <person name="Williams K.H."/>
            <person name="Banfield J.F."/>
        </authorList>
    </citation>
    <scope>NUCLEOTIDE SEQUENCE [LARGE SCALE GENOMIC DNA]</scope>
</reference>
<evidence type="ECO:0000313" key="12">
    <source>
        <dbReference type="Proteomes" id="UP000034086"/>
    </source>
</evidence>
<dbReference type="InterPro" id="IPR027417">
    <property type="entry name" value="P-loop_NTPase"/>
</dbReference>
<dbReference type="Proteomes" id="UP000034086">
    <property type="component" value="Unassembled WGS sequence"/>
</dbReference>
<accession>A0A0G1M5Z4</accession>
<evidence type="ECO:0000256" key="2">
    <source>
        <dbReference type="ARBA" id="ARBA00007599"/>
    </source>
</evidence>
<sequence length="139" mass="15478">MELVTKSAEETKNFGKEVASNLEGGEVFALSGELGSGKTTFVQGFAEGLGIKGRIISPTFILMRKYGAGDKDFYHIDLYRLEGNVENEVINLGLSDIWAKPENIVVIEWAEKIEKIIPKSAKWIKFENLGGEKRKITIQ</sequence>
<dbReference type="GO" id="GO:0002949">
    <property type="term" value="P:tRNA threonylcarbamoyladenosine modification"/>
    <property type="evidence" value="ECO:0007669"/>
    <property type="project" value="InterPro"/>
</dbReference>
<evidence type="ECO:0000256" key="10">
    <source>
        <dbReference type="ARBA" id="ARBA00032441"/>
    </source>
</evidence>
<evidence type="ECO:0000256" key="4">
    <source>
        <dbReference type="ARBA" id="ARBA00022490"/>
    </source>
</evidence>
<dbReference type="SUPFAM" id="SSF52540">
    <property type="entry name" value="P-loop containing nucleoside triphosphate hydrolases"/>
    <property type="match status" value="1"/>
</dbReference>
<organism evidence="11 12">
    <name type="scientific">Candidatus Woesebacteria bacterium GW2011_GWE1_45_18</name>
    <dbReference type="NCBI Taxonomy" id="1618598"/>
    <lineage>
        <taxon>Bacteria</taxon>
        <taxon>Candidatus Woeseibacteriota</taxon>
    </lineage>
</organism>
<dbReference type="PANTHER" id="PTHR33540:SF2">
    <property type="entry name" value="TRNA THREONYLCARBAMOYLADENOSINE BIOSYNTHESIS PROTEIN TSAE"/>
    <property type="match status" value="1"/>
</dbReference>
<proteinExistence type="inferred from homology"/>
<evidence type="ECO:0000256" key="5">
    <source>
        <dbReference type="ARBA" id="ARBA00022694"/>
    </source>
</evidence>
<evidence type="ECO:0000313" key="11">
    <source>
        <dbReference type="EMBL" id="KKU03547.1"/>
    </source>
</evidence>
<keyword evidence="7" id="KW-0547">Nucleotide-binding</keyword>
<dbReference type="GO" id="GO:0005524">
    <property type="term" value="F:ATP binding"/>
    <property type="evidence" value="ECO:0007669"/>
    <property type="project" value="UniProtKB-KW"/>
</dbReference>
<dbReference type="PANTHER" id="PTHR33540">
    <property type="entry name" value="TRNA THREONYLCARBAMOYLADENOSINE BIOSYNTHESIS PROTEIN TSAE"/>
    <property type="match status" value="1"/>
</dbReference>
<dbReference type="AlphaFoldDB" id="A0A0G1M5Z4"/>
<keyword evidence="9" id="KW-0460">Magnesium</keyword>
<dbReference type="GO" id="GO:0046872">
    <property type="term" value="F:metal ion binding"/>
    <property type="evidence" value="ECO:0007669"/>
    <property type="project" value="UniProtKB-KW"/>
</dbReference>
<dbReference type="Gene3D" id="3.40.50.300">
    <property type="entry name" value="P-loop containing nucleotide triphosphate hydrolases"/>
    <property type="match status" value="1"/>
</dbReference>
<dbReference type="NCBIfam" id="TIGR00150">
    <property type="entry name" value="T6A_YjeE"/>
    <property type="match status" value="1"/>
</dbReference>
<name>A0A0G1M5Z4_9BACT</name>
<comment type="subcellular location">
    <subcellularLocation>
        <location evidence="1">Cytoplasm</location>
    </subcellularLocation>
</comment>
<evidence type="ECO:0000256" key="7">
    <source>
        <dbReference type="ARBA" id="ARBA00022741"/>
    </source>
</evidence>
<protein>
    <recommendedName>
        <fullName evidence="3">tRNA threonylcarbamoyladenosine biosynthesis protein TsaE</fullName>
    </recommendedName>
    <alternativeName>
        <fullName evidence="10">t(6)A37 threonylcarbamoyladenosine biosynthesis protein TsaE</fullName>
    </alternativeName>
</protein>
<dbReference type="InterPro" id="IPR003442">
    <property type="entry name" value="T6A_TsaE"/>
</dbReference>
<evidence type="ECO:0000256" key="9">
    <source>
        <dbReference type="ARBA" id="ARBA00022842"/>
    </source>
</evidence>
<keyword evidence="8" id="KW-0067">ATP-binding</keyword>
<keyword evidence="4" id="KW-0963">Cytoplasm</keyword>
<evidence type="ECO:0000256" key="6">
    <source>
        <dbReference type="ARBA" id="ARBA00022723"/>
    </source>
</evidence>
<evidence type="ECO:0000256" key="8">
    <source>
        <dbReference type="ARBA" id="ARBA00022840"/>
    </source>
</evidence>